<protein>
    <submittedName>
        <fullName evidence="1">Uncharacterized protein</fullName>
    </submittedName>
</protein>
<name>A0A939SA91_9BRAD</name>
<geneLocation type="plasmid" evidence="2 3">
    <name>pBb144S4a</name>
</geneLocation>
<dbReference type="KEGG" id="bban:J4G43_052050"/>
<dbReference type="EMBL" id="JAGEMI010000004">
    <property type="protein sequence ID" value="MBO1869288.1"/>
    <property type="molecule type" value="Genomic_DNA"/>
</dbReference>
<dbReference type="EMBL" id="CP086137">
    <property type="protein sequence ID" value="UEM18021.1"/>
    <property type="molecule type" value="Genomic_DNA"/>
</dbReference>
<gene>
    <name evidence="2" type="ORF">J4G43_052050</name>
    <name evidence="1" type="ORF">J4G43_53920</name>
</gene>
<evidence type="ECO:0000313" key="2">
    <source>
        <dbReference type="EMBL" id="UEM18021.1"/>
    </source>
</evidence>
<dbReference type="Proteomes" id="UP000664702">
    <property type="component" value="Plasmid pBb144S4a"/>
</dbReference>
<organism evidence="1">
    <name type="scientific">Bradyrhizobium barranii subsp. barranii</name>
    <dbReference type="NCBI Taxonomy" id="2823807"/>
    <lineage>
        <taxon>Bacteria</taxon>
        <taxon>Pseudomonadati</taxon>
        <taxon>Pseudomonadota</taxon>
        <taxon>Alphaproteobacteria</taxon>
        <taxon>Hyphomicrobiales</taxon>
        <taxon>Nitrobacteraceae</taxon>
        <taxon>Bradyrhizobium</taxon>
        <taxon>Bradyrhizobium barranii</taxon>
    </lineage>
</organism>
<keyword evidence="2" id="KW-0614">Plasmid</keyword>
<dbReference type="AlphaFoldDB" id="A0A939SA91"/>
<sequence length="98" mass="11087">MSTGEAIEQPEAREQRRFRRIGIPRPTERLDQEGGLSMMSPRKASMVQALNNRTGLIVMHQVGQRVRRVLAASTGEAIEQPRACEQKRSRHIGILRPT</sequence>
<dbReference type="RefSeq" id="WP_129557678.1">
    <property type="nucleotide sequence ID" value="NZ_CP086137.1"/>
</dbReference>
<reference evidence="2 3" key="2">
    <citation type="journal article" date="2022" name="Int. J. Syst. Evol. Microbiol.">
        <title>Strains of Bradyrhizobium barranii sp. nov. associated with legumes native to Canada are symbionts of soybeans and belong to different subspecies (subsp. barranii subsp. nov. and subsp. apii subsp. nov.) and symbiovars (sv. glycinearum and sv. septentrionale).</title>
        <authorList>
            <person name="Bromfield E.S.P."/>
            <person name="Cloutier S."/>
            <person name="Wasai-Hara S."/>
            <person name="Minamisawa K."/>
        </authorList>
    </citation>
    <scope>NUCLEOTIDE SEQUENCE [LARGE SCALE GENOMIC DNA]</scope>
    <source>
        <strain evidence="3">144S4</strain>
        <plasmid evidence="2 3">pBb144S4a</plasmid>
    </source>
</reference>
<reference evidence="1" key="1">
    <citation type="submission" date="2021-03" db="EMBL/GenBank/DDBJ databases">
        <title>Whole Genome Sequence of Bradyrhizobium sp. Strain 144S4.</title>
        <authorList>
            <person name="Bromfield E.S.P."/>
            <person name="Cloutier S."/>
        </authorList>
    </citation>
    <scope>NUCLEOTIDE SEQUENCE [LARGE SCALE GENOMIC DNA]</scope>
    <source>
        <strain evidence="1">144S4</strain>
    </source>
</reference>
<accession>A0A939SA91</accession>
<proteinExistence type="predicted"/>
<evidence type="ECO:0000313" key="3">
    <source>
        <dbReference type="Proteomes" id="UP000664702"/>
    </source>
</evidence>
<evidence type="ECO:0000313" key="1">
    <source>
        <dbReference type="EMBL" id="MBO1869288.1"/>
    </source>
</evidence>